<feature type="domain" description="N-acetyltransferase" evidence="1">
    <location>
        <begin position="30"/>
        <end position="184"/>
    </location>
</feature>
<dbReference type="InterPro" id="IPR000182">
    <property type="entry name" value="GNAT_dom"/>
</dbReference>
<keyword evidence="2" id="KW-0808">Transferase</keyword>
<proteinExistence type="predicted"/>
<comment type="caution">
    <text evidence="2">The sequence shown here is derived from an EMBL/GenBank/DDBJ whole genome shotgun (WGS) entry which is preliminary data.</text>
</comment>
<evidence type="ECO:0000313" key="3">
    <source>
        <dbReference type="Proteomes" id="UP000004382"/>
    </source>
</evidence>
<protein>
    <submittedName>
        <fullName evidence="2">GCN5-related N-acetyltransferase</fullName>
    </submittedName>
</protein>
<dbReference type="AlphaFoldDB" id="H1KFL9"/>
<dbReference type="PANTHER" id="PTHR43792:SF16">
    <property type="entry name" value="N-ACETYLTRANSFERASE DOMAIN-CONTAINING PROTEIN"/>
    <property type="match status" value="1"/>
</dbReference>
<dbReference type="PATRIC" id="fig|882800.3.peg.1409"/>
<dbReference type="EMBL" id="AGJK01000025">
    <property type="protein sequence ID" value="EHP93677.1"/>
    <property type="molecule type" value="Genomic_DNA"/>
</dbReference>
<dbReference type="Gene3D" id="3.40.630.30">
    <property type="match status" value="1"/>
</dbReference>
<sequence>MTYRPSEPMDADQMDTRTRAVSEPIVTENLVVRLPTDDDEADIVRLWDDPSFNWLFPHRYDGSPPRLEEVAAYARSVIRFGSALLICDHGGAPLGTVHLSGLWRDTAEVGWYVAREHRRRGIAREAVRAVVLHLLEHHNLAVHARMDKANAASRGLAEKLGFAPARCEIRGSVGFATTLQDQRDILDREEAAASLMRPAA</sequence>
<name>H1KFL9_METEX</name>
<reference evidence="2 3" key="1">
    <citation type="submission" date="2011-09" db="EMBL/GenBank/DDBJ databases">
        <title>The draft genome of Methylobacterium extorquens DSM 13060.</title>
        <authorList>
            <consortium name="US DOE Joint Genome Institute (JGI-PGF)"/>
            <person name="Lucas S."/>
            <person name="Han J."/>
            <person name="Lapidus A."/>
            <person name="Cheng J.-F."/>
            <person name="Goodwin L."/>
            <person name="Pitluck S."/>
            <person name="Peters L."/>
            <person name="Land M.L."/>
            <person name="Hauser L."/>
            <person name="Koskimaki J."/>
            <person name="Halonen O."/>
            <person name="Pirttila A."/>
            <person name="Frank C."/>
            <person name="Woyke T.J."/>
        </authorList>
    </citation>
    <scope>NUCLEOTIDE SEQUENCE [LARGE SCALE GENOMIC DNA]</scope>
    <source>
        <strain evidence="2 3">DSM 13060</strain>
    </source>
</reference>
<dbReference type="InterPro" id="IPR016181">
    <property type="entry name" value="Acyl_CoA_acyltransferase"/>
</dbReference>
<gene>
    <name evidence="2" type="ORF">MetexDRAFT_1431</name>
</gene>
<dbReference type="PROSITE" id="PS51186">
    <property type="entry name" value="GNAT"/>
    <property type="match status" value="1"/>
</dbReference>
<evidence type="ECO:0000259" key="1">
    <source>
        <dbReference type="PROSITE" id="PS51186"/>
    </source>
</evidence>
<dbReference type="Pfam" id="PF13302">
    <property type="entry name" value="Acetyltransf_3"/>
    <property type="match status" value="1"/>
</dbReference>
<dbReference type="InterPro" id="IPR051531">
    <property type="entry name" value="N-acetyltransferase"/>
</dbReference>
<accession>H1KFL9</accession>
<organism evidence="2 3">
    <name type="scientific">Methylorubrum extorquens DSM 13060</name>
    <dbReference type="NCBI Taxonomy" id="882800"/>
    <lineage>
        <taxon>Bacteria</taxon>
        <taxon>Pseudomonadati</taxon>
        <taxon>Pseudomonadota</taxon>
        <taxon>Alphaproteobacteria</taxon>
        <taxon>Hyphomicrobiales</taxon>
        <taxon>Methylobacteriaceae</taxon>
        <taxon>Methylorubrum</taxon>
    </lineage>
</organism>
<dbReference type="GO" id="GO:0016747">
    <property type="term" value="F:acyltransferase activity, transferring groups other than amino-acyl groups"/>
    <property type="evidence" value="ECO:0007669"/>
    <property type="project" value="InterPro"/>
</dbReference>
<dbReference type="CDD" id="cd04301">
    <property type="entry name" value="NAT_SF"/>
    <property type="match status" value="1"/>
</dbReference>
<dbReference type="Proteomes" id="UP000004382">
    <property type="component" value="Unassembled WGS sequence"/>
</dbReference>
<dbReference type="PANTHER" id="PTHR43792">
    <property type="entry name" value="GNAT FAMILY, PUTATIVE (AFU_ORTHOLOGUE AFUA_3G00765)-RELATED-RELATED"/>
    <property type="match status" value="1"/>
</dbReference>
<dbReference type="SUPFAM" id="SSF55729">
    <property type="entry name" value="Acyl-CoA N-acyltransferases (Nat)"/>
    <property type="match status" value="1"/>
</dbReference>
<evidence type="ECO:0000313" key="2">
    <source>
        <dbReference type="EMBL" id="EHP93677.1"/>
    </source>
</evidence>